<feature type="region of interest" description="Disordered" evidence="1">
    <location>
        <begin position="1"/>
        <end position="39"/>
    </location>
</feature>
<keyword evidence="3" id="KW-1185">Reference proteome</keyword>
<proteinExistence type="predicted"/>
<comment type="caution">
    <text evidence="2">The sequence shown here is derived from an EMBL/GenBank/DDBJ whole genome shotgun (WGS) entry which is preliminary data.</text>
</comment>
<gene>
    <name evidence="2" type="ORF">ECRASSUSDP1_LOCUS23697</name>
</gene>
<evidence type="ECO:0000256" key="1">
    <source>
        <dbReference type="SAM" id="MobiDB-lite"/>
    </source>
</evidence>
<dbReference type="AlphaFoldDB" id="A0AAD1Y001"/>
<feature type="compositionally biased region" description="Basic and acidic residues" evidence="1">
    <location>
        <begin position="21"/>
        <end position="37"/>
    </location>
</feature>
<accession>A0AAD1Y001</accession>
<sequence>MTKGENKGFSENYHASTLKFNHPDEQSLSRTPRERPSSDLSFIKAKINTSLIHKYKRNLKASLGAHESLPLIHVKKTKPSKEILGRSNRNTRLLSSMDNVKALRVSIREIKDSKLSL</sequence>
<reference evidence="2" key="1">
    <citation type="submission" date="2023-07" db="EMBL/GenBank/DDBJ databases">
        <authorList>
            <consortium name="AG Swart"/>
            <person name="Singh M."/>
            <person name="Singh A."/>
            <person name="Seah K."/>
            <person name="Emmerich C."/>
        </authorList>
    </citation>
    <scope>NUCLEOTIDE SEQUENCE</scope>
    <source>
        <strain evidence="2">DP1</strain>
    </source>
</reference>
<dbReference type="Proteomes" id="UP001295684">
    <property type="component" value="Unassembled WGS sequence"/>
</dbReference>
<name>A0AAD1Y001_EUPCR</name>
<evidence type="ECO:0000313" key="2">
    <source>
        <dbReference type="EMBL" id="CAI2382227.1"/>
    </source>
</evidence>
<protein>
    <submittedName>
        <fullName evidence="2">Uncharacterized protein</fullName>
    </submittedName>
</protein>
<dbReference type="EMBL" id="CAMPGE010024383">
    <property type="protein sequence ID" value="CAI2382227.1"/>
    <property type="molecule type" value="Genomic_DNA"/>
</dbReference>
<organism evidence="2 3">
    <name type="scientific">Euplotes crassus</name>
    <dbReference type="NCBI Taxonomy" id="5936"/>
    <lineage>
        <taxon>Eukaryota</taxon>
        <taxon>Sar</taxon>
        <taxon>Alveolata</taxon>
        <taxon>Ciliophora</taxon>
        <taxon>Intramacronucleata</taxon>
        <taxon>Spirotrichea</taxon>
        <taxon>Hypotrichia</taxon>
        <taxon>Euplotida</taxon>
        <taxon>Euplotidae</taxon>
        <taxon>Moneuplotes</taxon>
    </lineage>
</organism>
<evidence type="ECO:0000313" key="3">
    <source>
        <dbReference type="Proteomes" id="UP001295684"/>
    </source>
</evidence>